<dbReference type="GO" id="GO:0003697">
    <property type="term" value="F:single-stranded DNA binding"/>
    <property type="evidence" value="ECO:0007669"/>
    <property type="project" value="TreeGrafter"/>
</dbReference>
<feature type="binding site" evidence="10">
    <location>
        <position position="334"/>
    </location>
    <ligand>
        <name>substrate</name>
    </ligand>
</feature>
<dbReference type="GO" id="GO:0003690">
    <property type="term" value="F:double-stranded DNA binding"/>
    <property type="evidence" value="ECO:0007669"/>
    <property type="project" value="TreeGrafter"/>
</dbReference>
<feature type="site" description="Interaction with DNA" evidence="11">
    <location>
        <position position="355"/>
    </location>
</feature>
<dbReference type="CDD" id="cd09122">
    <property type="entry name" value="PLDc_Tdp1_1"/>
    <property type="match status" value="1"/>
</dbReference>
<feature type="active site" description="Nucleophile" evidence="9">
    <location>
        <position position="196"/>
    </location>
</feature>
<reference evidence="12" key="2">
    <citation type="submission" date="2023-06" db="EMBL/GenBank/DDBJ databases">
        <authorList>
            <person name="Ma L."/>
            <person name="Liu K.-W."/>
            <person name="Li Z."/>
            <person name="Hsiao Y.-Y."/>
            <person name="Qi Y."/>
            <person name="Fu T."/>
            <person name="Tang G."/>
            <person name="Zhang D."/>
            <person name="Sun W.-H."/>
            <person name="Liu D.-K."/>
            <person name="Li Y."/>
            <person name="Chen G.-Z."/>
            <person name="Liu X.-D."/>
            <person name="Liao X.-Y."/>
            <person name="Jiang Y.-T."/>
            <person name="Yu X."/>
            <person name="Hao Y."/>
            <person name="Huang J."/>
            <person name="Zhao X.-W."/>
            <person name="Ke S."/>
            <person name="Chen Y.-Y."/>
            <person name="Wu W.-L."/>
            <person name="Hsu J.-L."/>
            <person name="Lin Y.-F."/>
            <person name="Huang M.-D."/>
            <person name="Li C.-Y."/>
            <person name="Huang L."/>
            <person name="Wang Z.-W."/>
            <person name="Zhao X."/>
            <person name="Zhong W.-Y."/>
            <person name="Peng D.-H."/>
            <person name="Ahmad S."/>
            <person name="Lan S."/>
            <person name="Zhang J.-S."/>
            <person name="Tsai W.-C."/>
            <person name="Van De Peer Y."/>
            <person name="Liu Z.-J."/>
        </authorList>
    </citation>
    <scope>NUCLEOTIDE SEQUENCE</scope>
    <source>
        <strain evidence="12">CP</strain>
        <tissue evidence="12">Leaves</tissue>
    </source>
</reference>
<dbReference type="InterPro" id="IPR010347">
    <property type="entry name" value="Tdp1"/>
</dbReference>
<keyword evidence="6" id="KW-0269">Exonuclease</keyword>
<evidence type="ECO:0000256" key="8">
    <source>
        <dbReference type="ARBA" id="ARBA00023242"/>
    </source>
</evidence>
<evidence type="ECO:0008006" key="14">
    <source>
        <dbReference type="Google" id="ProtNLM"/>
    </source>
</evidence>
<evidence type="ECO:0000256" key="7">
    <source>
        <dbReference type="ARBA" id="ARBA00023204"/>
    </source>
</evidence>
<dbReference type="Pfam" id="PF06087">
    <property type="entry name" value="Tyr-DNA_phospho"/>
    <property type="match status" value="1"/>
</dbReference>
<feature type="binding site" evidence="10">
    <location>
        <position position="198"/>
    </location>
    <ligand>
        <name>substrate</name>
    </ligand>
</feature>
<protein>
    <recommendedName>
        <fullName evidence="14">Tyrosyl-DNA phosphodiesterase 1</fullName>
    </recommendedName>
</protein>
<evidence type="ECO:0000256" key="11">
    <source>
        <dbReference type="PIRSR" id="PIRSR610347-3"/>
    </source>
</evidence>
<evidence type="ECO:0000256" key="2">
    <source>
        <dbReference type="ARBA" id="ARBA00010205"/>
    </source>
</evidence>
<dbReference type="GO" id="GO:0006281">
    <property type="term" value="P:DNA repair"/>
    <property type="evidence" value="ECO:0007669"/>
    <property type="project" value="UniProtKB-KW"/>
</dbReference>
<keyword evidence="7" id="KW-0234">DNA repair</keyword>
<keyword evidence="8" id="KW-0539">Nucleus</keyword>
<feature type="active site" description="Proton donor/acceptor" evidence="9">
    <location>
        <position position="332"/>
    </location>
</feature>
<evidence type="ECO:0000256" key="9">
    <source>
        <dbReference type="PIRSR" id="PIRSR610347-1"/>
    </source>
</evidence>
<dbReference type="Gene3D" id="2.60.200.20">
    <property type="match status" value="1"/>
</dbReference>
<dbReference type="Proteomes" id="UP001180020">
    <property type="component" value="Unassembled WGS sequence"/>
</dbReference>
<evidence type="ECO:0000256" key="3">
    <source>
        <dbReference type="ARBA" id="ARBA00022722"/>
    </source>
</evidence>
<evidence type="ECO:0000256" key="1">
    <source>
        <dbReference type="ARBA" id="ARBA00004123"/>
    </source>
</evidence>
<comment type="subcellular location">
    <subcellularLocation>
        <location evidence="1">Nucleus</location>
    </subcellularLocation>
</comment>
<keyword evidence="5" id="KW-0378">Hydrolase</keyword>
<keyword evidence="13" id="KW-1185">Reference proteome</keyword>
<evidence type="ECO:0000313" key="13">
    <source>
        <dbReference type="Proteomes" id="UP001180020"/>
    </source>
</evidence>
<evidence type="ECO:0000313" key="12">
    <source>
        <dbReference type="EMBL" id="KAK1284192.1"/>
    </source>
</evidence>
<evidence type="ECO:0000256" key="5">
    <source>
        <dbReference type="ARBA" id="ARBA00022801"/>
    </source>
</evidence>
<keyword evidence="3" id="KW-0540">Nuclease</keyword>
<dbReference type="GO" id="GO:0004527">
    <property type="term" value="F:exonuclease activity"/>
    <property type="evidence" value="ECO:0007669"/>
    <property type="project" value="UniProtKB-KW"/>
</dbReference>
<dbReference type="EMBL" id="JAUJYO010000021">
    <property type="protein sequence ID" value="KAK1284192.1"/>
    <property type="molecule type" value="Genomic_DNA"/>
</dbReference>
<comment type="caution">
    <text evidence="12">The sequence shown here is derived from an EMBL/GenBank/DDBJ whole genome shotgun (WGS) entry which is preliminary data.</text>
</comment>
<sequence length="446" mass="50001">MSESLVKVGFLIPLKKDLREDESVLKVPVFEGDNAVGRNNLSFVDKRVSRHHITLHASKDGSTEVVVNVRGNSSHGNSDVIASADDAEAIRRFNVPKDKLPLVFRLMRVQGLPAWANTSSVAIDDVIQGNVLIAILSNYMVDMDWLLSACPKLRTVPQVLVIHGEAGGTLEHLKKNKPQNWIFHKPPLPISYGTHHSKAMLLVYPQGVRIIVHTANLIYVDWNNKTQGLWMQDFPWKDGQNLNEGCSFESDLVDYLNALKVRLIASVPGYHTGSNLKKWGHMKLRTVLEQNIFDKQFCGSPLVYQGYAAGNAVPSPQKNVEKDFLKNRAMPHIKTFARYNGQNLAWFLLTSANLSKAAWGALQKNNSQFMIRSYELGVLFMPSVIRNHGHEFSCTNGGGKAQMSRGHGTSDIPKKTCMVRLGRVMFNCTQARIHDMYEHLRFFGAL</sequence>
<accession>A0AAV9C643</accession>
<reference evidence="12" key="1">
    <citation type="journal article" date="2023" name="Nat. Commun.">
        <title>Diploid and tetraploid genomes of Acorus and the evolution of monocots.</title>
        <authorList>
            <person name="Ma L."/>
            <person name="Liu K.W."/>
            <person name="Li Z."/>
            <person name="Hsiao Y.Y."/>
            <person name="Qi Y."/>
            <person name="Fu T."/>
            <person name="Tang G.D."/>
            <person name="Zhang D."/>
            <person name="Sun W.H."/>
            <person name="Liu D.K."/>
            <person name="Li Y."/>
            <person name="Chen G.Z."/>
            <person name="Liu X.D."/>
            <person name="Liao X.Y."/>
            <person name="Jiang Y.T."/>
            <person name="Yu X."/>
            <person name="Hao Y."/>
            <person name="Huang J."/>
            <person name="Zhao X.W."/>
            <person name="Ke S."/>
            <person name="Chen Y.Y."/>
            <person name="Wu W.L."/>
            <person name="Hsu J.L."/>
            <person name="Lin Y.F."/>
            <person name="Huang M.D."/>
            <person name="Li C.Y."/>
            <person name="Huang L."/>
            <person name="Wang Z.W."/>
            <person name="Zhao X."/>
            <person name="Zhong W.Y."/>
            <person name="Peng D.H."/>
            <person name="Ahmad S."/>
            <person name="Lan S."/>
            <person name="Zhang J.S."/>
            <person name="Tsai W.C."/>
            <person name="Van de Peer Y."/>
            <person name="Liu Z.J."/>
        </authorList>
    </citation>
    <scope>NUCLEOTIDE SEQUENCE</scope>
    <source>
        <strain evidence="12">CP</strain>
    </source>
</reference>
<dbReference type="PANTHER" id="PTHR12415:SF0">
    <property type="entry name" value="TYROSYL-DNA PHOSPHODIESTERASE 1"/>
    <property type="match status" value="1"/>
</dbReference>
<dbReference type="GO" id="GO:0005634">
    <property type="term" value="C:nucleus"/>
    <property type="evidence" value="ECO:0007669"/>
    <property type="project" value="UniProtKB-SubCell"/>
</dbReference>
<evidence type="ECO:0000256" key="4">
    <source>
        <dbReference type="ARBA" id="ARBA00022763"/>
    </source>
</evidence>
<proteinExistence type="inferred from homology"/>
<evidence type="ECO:0000256" key="10">
    <source>
        <dbReference type="PIRSR" id="PIRSR610347-2"/>
    </source>
</evidence>
<dbReference type="GO" id="GO:0017005">
    <property type="term" value="F:3'-tyrosyl-DNA phosphodiesterase activity"/>
    <property type="evidence" value="ECO:0007669"/>
    <property type="project" value="TreeGrafter"/>
</dbReference>
<dbReference type="PANTHER" id="PTHR12415">
    <property type="entry name" value="TYROSYL-DNA PHOSPHODIESTERASE 1"/>
    <property type="match status" value="1"/>
</dbReference>
<comment type="similarity">
    <text evidence="2">Belongs to the tyrosyl-DNA phosphodiesterase family.</text>
</comment>
<name>A0AAV9C643_ACOCL</name>
<organism evidence="12 13">
    <name type="scientific">Acorus calamus</name>
    <name type="common">Sweet flag</name>
    <dbReference type="NCBI Taxonomy" id="4465"/>
    <lineage>
        <taxon>Eukaryota</taxon>
        <taxon>Viridiplantae</taxon>
        <taxon>Streptophyta</taxon>
        <taxon>Embryophyta</taxon>
        <taxon>Tracheophyta</taxon>
        <taxon>Spermatophyta</taxon>
        <taxon>Magnoliopsida</taxon>
        <taxon>Liliopsida</taxon>
        <taxon>Acoraceae</taxon>
        <taxon>Acorus</taxon>
    </lineage>
</organism>
<dbReference type="AlphaFoldDB" id="A0AAV9C643"/>
<keyword evidence="4" id="KW-0227">DNA damage</keyword>
<dbReference type="SUPFAM" id="SSF56024">
    <property type="entry name" value="Phospholipase D/nuclease"/>
    <property type="match status" value="2"/>
</dbReference>
<evidence type="ECO:0000256" key="6">
    <source>
        <dbReference type="ARBA" id="ARBA00022839"/>
    </source>
</evidence>
<dbReference type="FunFam" id="3.30.870.10:FF:000028">
    <property type="entry name" value="Tyrosyl-DNA phosphodiesterase 1"/>
    <property type="match status" value="1"/>
</dbReference>
<dbReference type="Gene3D" id="3.30.870.10">
    <property type="entry name" value="Endonuclease Chain A"/>
    <property type="match status" value="3"/>
</dbReference>
<gene>
    <name evidence="12" type="ORF">QJS10_CPB21g00868</name>
</gene>